<organism evidence="2 3">
    <name type="scientific">Adineta steineri</name>
    <dbReference type="NCBI Taxonomy" id="433720"/>
    <lineage>
        <taxon>Eukaryota</taxon>
        <taxon>Metazoa</taxon>
        <taxon>Spiralia</taxon>
        <taxon>Gnathifera</taxon>
        <taxon>Rotifera</taxon>
        <taxon>Eurotatoria</taxon>
        <taxon>Bdelloidea</taxon>
        <taxon>Adinetida</taxon>
        <taxon>Adinetidae</taxon>
        <taxon>Adineta</taxon>
    </lineage>
</organism>
<feature type="region of interest" description="Disordered" evidence="1">
    <location>
        <begin position="1"/>
        <end position="26"/>
    </location>
</feature>
<dbReference type="Proteomes" id="UP000663844">
    <property type="component" value="Unassembled WGS sequence"/>
</dbReference>
<dbReference type="EMBL" id="CAJOAZ010017710">
    <property type="protein sequence ID" value="CAF4318355.1"/>
    <property type="molecule type" value="Genomic_DNA"/>
</dbReference>
<proteinExistence type="predicted"/>
<comment type="caution">
    <text evidence="2">The sequence shown here is derived from an EMBL/GenBank/DDBJ whole genome shotgun (WGS) entry which is preliminary data.</text>
</comment>
<evidence type="ECO:0000313" key="2">
    <source>
        <dbReference type="EMBL" id="CAF4318355.1"/>
    </source>
</evidence>
<feature type="compositionally biased region" description="Low complexity" evidence="1">
    <location>
        <begin position="8"/>
        <end position="26"/>
    </location>
</feature>
<evidence type="ECO:0000313" key="3">
    <source>
        <dbReference type="Proteomes" id="UP000663844"/>
    </source>
</evidence>
<dbReference type="AlphaFoldDB" id="A0A820IXG9"/>
<feature type="non-terminal residue" evidence="2">
    <location>
        <position position="1"/>
    </location>
</feature>
<evidence type="ECO:0000256" key="1">
    <source>
        <dbReference type="SAM" id="MobiDB-lite"/>
    </source>
</evidence>
<name>A0A820IXG9_9BILA</name>
<reference evidence="2" key="1">
    <citation type="submission" date="2021-02" db="EMBL/GenBank/DDBJ databases">
        <authorList>
            <person name="Nowell W R."/>
        </authorList>
    </citation>
    <scope>NUCLEOTIDE SEQUENCE</scope>
</reference>
<sequence length="67" mass="7510">VQQPVLLPRQQSSRAPQQQSVQLPEVPQQPQLPQLLQSISTICPTSVYSILLLPLIKSKYKIYVAVT</sequence>
<accession>A0A820IXG9</accession>
<protein>
    <submittedName>
        <fullName evidence="2">Uncharacterized protein</fullName>
    </submittedName>
</protein>
<gene>
    <name evidence="2" type="ORF">OXD698_LOCUS47029</name>
</gene>